<keyword evidence="3" id="KW-1185">Reference proteome</keyword>
<evidence type="ECO:0000256" key="1">
    <source>
        <dbReference type="SAM" id="MobiDB-lite"/>
    </source>
</evidence>
<dbReference type="AlphaFoldDB" id="A0A9P0B380"/>
<evidence type="ECO:0000313" key="2">
    <source>
        <dbReference type="EMBL" id="CAH0554654.1"/>
    </source>
</evidence>
<evidence type="ECO:0000313" key="3">
    <source>
        <dbReference type="Proteomes" id="UP001154078"/>
    </source>
</evidence>
<dbReference type="Proteomes" id="UP001154078">
    <property type="component" value="Chromosome 4"/>
</dbReference>
<feature type="region of interest" description="Disordered" evidence="1">
    <location>
        <begin position="37"/>
        <end position="59"/>
    </location>
</feature>
<name>A0A9P0B380_BRAAE</name>
<protein>
    <submittedName>
        <fullName evidence="2">Uncharacterized protein</fullName>
    </submittedName>
</protein>
<reference evidence="2" key="1">
    <citation type="submission" date="2021-12" db="EMBL/GenBank/DDBJ databases">
        <authorList>
            <person name="King R."/>
        </authorList>
    </citation>
    <scope>NUCLEOTIDE SEQUENCE</scope>
</reference>
<dbReference type="OrthoDB" id="6611808at2759"/>
<proteinExistence type="predicted"/>
<organism evidence="2 3">
    <name type="scientific">Brassicogethes aeneus</name>
    <name type="common">Rape pollen beetle</name>
    <name type="synonym">Meligethes aeneus</name>
    <dbReference type="NCBI Taxonomy" id="1431903"/>
    <lineage>
        <taxon>Eukaryota</taxon>
        <taxon>Metazoa</taxon>
        <taxon>Ecdysozoa</taxon>
        <taxon>Arthropoda</taxon>
        <taxon>Hexapoda</taxon>
        <taxon>Insecta</taxon>
        <taxon>Pterygota</taxon>
        <taxon>Neoptera</taxon>
        <taxon>Endopterygota</taxon>
        <taxon>Coleoptera</taxon>
        <taxon>Polyphaga</taxon>
        <taxon>Cucujiformia</taxon>
        <taxon>Nitidulidae</taxon>
        <taxon>Meligethinae</taxon>
        <taxon>Brassicogethes</taxon>
    </lineage>
</organism>
<accession>A0A9P0B380</accession>
<dbReference type="EMBL" id="OV121135">
    <property type="protein sequence ID" value="CAH0554654.1"/>
    <property type="molecule type" value="Genomic_DNA"/>
</dbReference>
<sequence length="189" mass="20880">MAAIVCPEKDEAERRTKVLCKLRDLIEKAEQDIAVGVRQIQVPGSESPPPMEPTKFDKKSNGPPDVMVCYKLPSKNASWDDDGIPLSNSKSRELRGGQLFLGCYCCKKNGLQDDCPRAECQGSPPCLTKPPTCGPFVYCDAKHLQAKAAKFLARGKENPHEQKMKYKCFPATVKPPEVPCCITTCIYDS</sequence>
<gene>
    <name evidence="2" type="ORF">MELIAE_LOCUS6195</name>
</gene>